<feature type="compositionally biased region" description="Acidic residues" evidence="1">
    <location>
        <begin position="154"/>
        <end position="167"/>
    </location>
</feature>
<keyword evidence="3" id="KW-1185">Reference proteome</keyword>
<dbReference type="Proteomes" id="UP000383932">
    <property type="component" value="Unassembled WGS sequence"/>
</dbReference>
<organism evidence="2 3">
    <name type="scientific">Ceratobasidium theobromae</name>
    <dbReference type="NCBI Taxonomy" id="1582974"/>
    <lineage>
        <taxon>Eukaryota</taxon>
        <taxon>Fungi</taxon>
        <taxon>Dikarya</taxon>
        <taxon>Basidiomycota</taxon>
        <taxon>Agaricomycotina</taxon>
        <taxon>Agaricomycetes</taxon>
        <taxon>Cantharellales</taxon>
        <taxon>Ceratobasidiaceae</taxon>
        <taxon>Ceratobasidium</taxon>
    </lineage>
</organism>
<dbReference type="AlphaFoldDB" id="A0A5N5QH27"/>
<evidence type="ECO:0000313" key="3">
    <source>
        <dbReference type="Proteomes" id="UP000383932"/>
    </source>
</evidence>
<feature type="compositionally biased region" description="Polar residues" evidence="1">
    <location>
        <begin position="168"/>
        <end position="182"/>
    </location>
</feature>
<comment type="caution">
    <text evidence="2">The sequence shown here is derived from an EMBL/GenBank/DDBJ whole genome shotgun (WGS) entry which is preliminary data.</text>
</comment>
<protein>
    <submittedName>
        <fullName evidence="2">Uncharacterized protein</fullName>
    </submittedName>
</protein>
<feature type="region of interest" description="Disordered" evidence="1">
    <location>
        <begin position="122"/>
        <end position="182"/>
    </location>
</feature>
<gene>
    <name evidence="2" type="ORF">CTheo_5623</name>
</gene>
<dbReference type="OrthoDB" id="3181512at2759"/>
<evidence type="ECO:0000256" key="1">
    <source>
        <dbReference type="SAM" id="MobiDB-lite"/>
    </source>
</evidence>
<reference evidence="2 3" key="1">
    <citation type="journal article" date="2019" name="Fungal Biol. Biotechnol.">
        <title>Draft genome sequence of fastidious pathogen Ceratobasidium theobromae, which causes vascular-streak dieback in Theobroma cacao.</title>
        <authorList>
            <person name="Ali S.S."/>
            <person name="Asman A."/>
            <person name="Shao J."/>
            <person name="Firmansyah A.P."/>
            <person name="Susilo A.W."/>
            <person name="Rosmana A."/>
            <person name="McMahon P."/>
            <person name="Junaid M."/>
            <person name="Guest D."/>
            <person name="Kheng T.Y."/>
            <person name="Meinhardt L.W."/>
            <person name="Bailey B.A."/>
        </authorList>
    </citation>
    <scope>NUCLEOTIDE SEQUENCE [LARGE SCALE GENOMIC DNA]</scope>
    <source>
        <strain evidence="2 3">CT2</strain>
    </source>
</reference>
<accession>A0A5N5QH27</accession>
<dbReference type="EMBL" id="SSOP01000135">
    <property type="protein sequence ID" value="KAB5590929.1"/>
    <property type="molecule type" value="Genomic_DNA"/>
</dbReference>
<sequence>MHVHSLISLRRGRMSGNIDDNWVQITSIDSDFDPETSSSPLSTPEEKADFEYMGVKSPEDLSSPTIGHHGQARPVGLRPGIGGNRGHALAISVALANGIATAIALASHTKFSWQVLVPVDEDEDEDLESSQEDLVESVSGPPCLIVPALGPDDASGESEPTTDESDEPQTPSSTYGILGSPTATTFDAPMADMIREYMSSFMTSEIANMRTLETILEDEDCESISDGTIGPRDVIPSSAVTESSIYSFHTAIASPPSPVCVRASRSEPDWRRRYA</sequence>
<evidence type="ECO:0000313" key="2">
    <source>
        <dbReference type="EMBL" id="KAB5590929.1"/>
    </source>
</evidence>
<name>A0A5N5QH27_9AGAM</name>
<proteinExistence type="predicted"/>
<feature type="compositionally biased region" description="Acidic residues" evidence="1">
    <location>
        <begin position="122"/>
        <end position="135"/>
    </location>
</feature>